<organism evidence="1 2">
    <name type="scientific">Deinococcus petrolearius</name>
    <dbReference type="NCBI Taxonomy" id="1751295"/>
    <lineage>
        <taxon>Bacteria</taxon>
        <taxon>Thermotogati</taxon>
        <taxon>Deinococcota</taxon>
        <taxon>Deinococci</taxon>
        <taxon>Deinococcales</taxon>
        <taxon>Deinococcaceae</taxon>
        <taxon>Deinococcus</taxon>
    </lineage>
</organism>
<comment type="caution">
    <text evidence="1">The sequence shown here is derived from an EMBL/GenBank/DDBJ whole genome shotgun (WGS) entry which is preliminary data.</text>
</comment>
<evidence type="ECO:0000313" key="2">
    <source>
        <dbReference type="Proteomes" id="UP001595979"/>
    </source>
</evidence>
<dbReference type="RefSeq" id="WP_380050235.1">
    <property type="nucleotide sequence ID" value="NZ_JBHSOH010000016.1"/>
</dbReference>
<proteinExistence type="predicted"/>
<name>A0ABW1DKV8_9DEIO</name>
<reference evidence="2" key="1">
    <citation type="journal article" date="2019" name="Int. J. Syst. Evol. Microbiol.">
        <title>The Global Catalogue of Microorganisms (GCM) 10K type strain sequencing project: providing services to taxonomists for standard genome sequencing and annotation.</title>
        <authorList>
            <consortium name="The Broad Institute Genomics Platform"/>
            <consortium name="The Broad Institute Genome Sequencing Center for Infectious Disease"/>
            <person name="Wu L."/>
            <person name="Ma J."/>
        </authorList>
    </citation>
    <scope>NUCLEOTIDE SEQUENCE [LARGE SCALE GENOMIC DNA]</scope>
    <source>
        <strain evidence="2">CGMCC 1.15053</strain>
    </source>
</reference>
<evidence type="ECO:0000313" key="1">
    <source>
        <dbReference type="EMBL" id="MFC5849260.1"/>
    </source>
</evidence>
<accession>A0ABW1DKV8</accession>
<evidence type="ECO:0008006" key="3">
    <source>
        <dbReference type="Google" id="ProtNLM"/>
    </source>
</evidence>
<protein>
    <recommendedName>
        <fullName evidence="3">DUF2357 domain-containing protein</fullName>
    </recommendedName>
</protein>
<gene>
    <name evidence="1" type="ORF">ACFPQ6_13175</name>
</gene>
<dbReference type="EMBL" id="JBHSOH010000016">
    <property type="protein sequence ID" value="MFC5849260.1"/>
    <property type="molecule type" value="Genomic_DNA"/>
</dbReference>
<sequence>MSGRALNRLTGVTAPLPEFSVAGLWSSLGPGVLNGLAVPEGTALLPDARGVLTWSTPPGDPLTVAFPAPGGARGQLGSLDAALTALVHDESRWDDWLGVSPLDHDLADDLQPFPLEEAMEQDLVHLEAVCRQPRTHLEIFEERQLVSRARQIPVRAVNHLASHTEDWEARTLRGVRPRRVITNVRDDLYDIYENRVAARLVDHLTRYVRQRMARVNELLHGLQTIDLNAQDPPSGMFWRQRRIYQLWGESLDLTETQLLASERLEALGRLLYRLDRLRASVLYTKVPAKSQVPAQLRMTNILGNDPHYRRVARLWLSWYRYGHTGHPSLQEQQENAQHEATQFDRYALLLTIHALHQFGFVPGAETRLRSGMPLALKGPEGNLEVAWHPDGSCSLRQEGKEVLRVAATTTPLGDLRSDEVVRVLTVLANEANASDTQMVLLYPGNADQTPVAEFQAVSSDPARIHSRLSCLPVSAVDLESVERLARVIRQVLTGGRFRAYPPTFGADVAVPQLDLPDVLQQPSPGRWALCGPLQKHPHSWKEEGQRRQRALDEARRSLAVSSHERLSMRRAQRDVERCQVDAEAWSTFLAAVDTSGQWLTELRCCPVCGTEGGSFSNWQEDQFNCVCGDCGATWGLRRCQVCRQKHPWLLPRLKEQPSPEAGPGWADHLYGRDVLTLPDPADLDGYACPDVLASEKTLTS</sequence>
<dbReference type="Proteomes" id="UP001595979">
    <property type="component" value="Unassembled WGS sequence"/>
</dbReference>
<keyword evidence="2" id="KW-1185">Reference proteome</keyword>